<dbReference type="EMBL" id="ML119759">
    <property type="protein sequence ID" value="RPA75696.1"/>
    <property type="molecule type" value="Genomic_DNA"/>
</dbReference>
<proteinExistence type="predicted"/>
<evidence type="ECO:0000313" key="3">
    <source>
        <dbReference type="Proteomes" id="UP000275078"/>
    </source>
</evidence>
<feature type="compositionally biased region" description="Basic and acidic residues" evidence="1">
    <location>
        <begin position="108"/>
        <end position="117"/>
    </location>
</feature>
<name>A0A3N4HRS7_ASCIM</name>
<keyword evidence="3" id="KW-1185">Reference proteome</keyword>
<dbReference type="AlphaFoldDB" id="A0A3N4HRS7"/>
<feature type="region of interest" description="Disordered" evidence="1">
    <location>
        <begin position="1"/>
        <end position="121"/>
    </location>
</feature>
<feature type="compositionally biased region" description="Polar residues" evidence="1">
    <location>
        <begin position="93"/>
        <end position="102"/>
    </location>
</feature>
<reference evidence="2 3" key="1">
    <citation type="journal article" date="2018" name="Nat. Ecol. Evol.">
        <title>Pezizomycetes genomes reveal the molecular basis of ectomycorrhizal truffle lifestyle.</title>
        <authorList>
            <person name="Murat C."/>
            <person name="Payen T."/>
            <person name="Noel B."/>
            <person name="Kuo A."/>
            <person name="Morin E."/>
            <person name="Chen J."/>
            <person name="Kohler A."/>
            <person name="Krizsan K."/>
            <person name="Balestrini R."/>
            <person name="Da Silva C."/>
            <person name="Montanini B."/>
            <person name="Hainaut M."/>
            <person name="Levati E."/>
            <person name="Barry K.W."/>
            <person name="Belfiori B."/>
            <person name="Cichocki N."/>
            <person name="Clum A."/>
            <person name="Dockter R.B."/>
            <person name="Fauchery L."/>
            <person name="Guy J."/>
            <person name="Iotti M."/>
            <person name="Le Tacon F."/>
            <person name="Lindquist E.A."/>
            <person name="Lipzen A."/>
            <person name="Malagnac F."/>
            <person name="Mello A."/>
            <person name="Molinier V."/>
            <person name="Miyauchi S."/>
            <person name="Poulain J."/>
            <person name="Riccioni C."/>
            <person name="Rubini A."/>
            <person name="Sitrit Y."/>
            <person name="Splivallo R."/>
            <person name="Traeger S."/>
            <person name="Wang M."/>
            <person name="Zifcakova L."/>
            <person name="Wipf D."/>
            <person name="Zambonelli A."/>
            <person name="Paolocci F."/>
            <person name="Nowrousian M."/>
            <person name="Ottonello S."/>
            <person name="Baldrian P."/>
            <person name="Spatafora J.W."/>
            <person name="Henrissat B."/>
            <person name="Nagy L.G."/>
            <person name="Aury J.M."/>
            <person name="Wincker P."/>
            <person name="Grigoriev I.V."/>
            <person name="Bonfante P."/>
            <person name="Martin F.M."/>
        </authorList>
    </citation>
    <scope>NUCLEOTIDE SEQUENCE [LARGE SCALE GENOMIC DNA]</scope>
    <source>
        <strain evidence="2 3">RN42</strain>
    </source>
</reference>
<dbReference type="Proteomes" id="UP000275078">
    <property type="component" value="Unassembled WGS sequence"/>
</dbReference>
<sequence>MGPTGRHPSDSDTRKRASLQNNRQNAPTASASVDNEIPANSESSSIGRPRETDETSPLQDFFDFGRSYDPQSHDYCCGTRQHPRQEGDRIDSSAASNPPNKSTRMRARAGERNRDTITKPVGSSVPRVEMHFFLPGQAVEFFYLDADEVAGMAGLMMVIAKQRFGKRKVEILLPVWRKIITGPDLKEDTDNDKRYERLKF</sequence>
<feature type="compositionally biased region" description="Polar residues" evidence="1">
    <location>
        <begin position="18"/>
        <end position="46"/>
    </location>
</feature>
<gene>
    <name evidence="2" type="ORF">BJ508DRAFT_331900</name>
</gene>
<evidence type="ECO:0000313" key="2">
    <source>
        <dbReference type="EMBL" id="RPA75696.1"/>
    </source>
</evidence>
<evidence type="ECO:0000256" key="1">
    <source>
        <dbReference type="SAM" id="MobiDB-lite"/>
    </source>
</evidence>
<organism evidence="2 3">
    <name type="scientific">Ascobolus immersus RN42</name>
    <dbReference type="NCBI Taxonomy" id="1160509"/>
    <lineage>
        <taxon>Eukaryota</taxon>
        <taxon>Fungi</taxon>
        <taxon>Dikarya</taxon>
        <taxon>Ascomycota</taxon>
        <taxon>Pezizomycotina</taxon>
        <taxon>Pezizomycetes</taxon>
        <taxon>Pezizales</taxon>
        <taxon>Ascobolaceae</taxon>
        <taxon>Ascobolus</taxon>
    </lineage>
</organism>
<protein>
    <submittedName>
        <fullName evidence="2">Uncharacterized protein</fullName>
    </submittedName>
</protein>
<accession>A0A3N4HRS7</accession>